<evidence type="ECO:0000313" key="2">
    <source>
        <dbReference type="Proteomes" id="UP000798662"/>
    </source>
</evidence>
<gene>
    <name evidence="1" type="ORF">I4F81_010519</name>
</gene>
<dbReference type="Proteomes" id="UP000798662">
    <property type="component" value="Chromosome 3"/>
</dbReference>
<accession>A0ACC3CCY4</accession>
<proteinExistence type="predicted"/>
<sequence length="526" mass="56209">MHILIIGAGMAGVGTGVVAARAGHNVTLVDRQATVGVQGLPAATDIADYVRSVAARGGLRREHFRLSTAVTKMAWVAGGGYERRGSGGVGGAVNGNGAVGGRWDITLVSVGTDNADAAEVLRVDWVVVASGRESGPPTALPAIDNADVFGGRVLNHRDTYGMNVEELLAATGISHVPSMAPSKGEPATSRQDEEEMPPTSDAAARSVVIAGNGKTAMDLAMTLTDIDDGVTAHLVASRRHWMMPFTFFGLIPTEPLLYVRAANAASPCWAYTTPIARALAGPLWPLAALWGMLMAAIVRASVGWHRDLCGGGFSFGRDTFRNSFCMIPAGFRRRLLSRRIVVHAPDEVVAAAGVASLRLASGKVLPATALLSCRGTSHRSSLAAFLPAADVDALFAAGDGLRLYRHLVHPDVAPHVAFVAAHHSFAFGTLVHMQALWLVELWAGRLRLPPRQAQRDEMNRVACVKRDQLSCNRETACLVMDRFYPYLDELSIDLGVEHVRAGYFTSFDPDWYAGVEGELRHRREAA</sequence>
<protein>
    <submittedName>
        <fullName evidence="1">Uncharacterized protein</fullName>
    </submittedName>
</protein>
<organism evidence="1 2">
    <name type="scientific">Pyropia yezoensis</name>
    <name type="common">Susabi-nori</name>
    <name type="synonym">Porphyra yezoensis</name>
    <dbReference type="NCBI Taxonomy" id="2788"/>
    <lineage>
        <taxon>Eukaryota</taxon>
        <taxon>Rhodophyta</taxon>
        <taxon>Bangiophyceae</taxon>
        <taxon>Bangiales</taxon>
        <taxon>Bangiaceae</taxon>
        <taxon>Pyropia</taxon>
    </lineage>
</organism>
<name>A0ACC3CCY4_PYRYE</name>
<comment type="caution">
    <text evidence="1">The sequence shown here is derived from an EMBL/GenBank/DDBJ whole genome shotgun (WGS) entry which is preliminary data.</text>
</comment>
<reference evidence="1" key="1">
    <citation type="submission" date="2019-11" db="EMBL/GenBank/DDBJ databases">
        <title>Nori genome reveals adaptations in red seaweeds to the harsh intertidal environment.</title>
        <authorList>
            <person name="Wang D."/>
            <person name="Mao Y."/>
        </authorList>
    </citation>
    <scope>NUCLEOTIDE SEQUENCE</scope>
    <source>
        <tissue evidence="1">Gametophyte</tissue>
    </source>
</reference>
<evidence type="ECO:0000313" key="1">
    <source>
        <dbReference type="EMBL" id="KAK1868022.1"/>
    </source>
</evidence>
<dbReference type="EMBL" id="CM020620">
    <property type="protein sequence ID" value="KAK1868022.1"/>
    <property type="molecule type" value="Genomic_DNA"/>
</dbReference>
<keyword evidence="2" id="KW-1185">Reference proteome</keyword>